<proteinExistence type="predicted"/>
<feature type="region of interest" description="Disordered" evidence="1">
    <location>
        <begin position="37"/>
        <end position="105"/>
    </location>
</feature>
<evidence type="ECO:0000313" key="2">
    <source>
        <dbReference type="EMBL" id="KAK8076752.1"/>
    </source>
</evidence>
<dbReference type="EMBL" id="JAQQWL010000004">
    <property type="protein sequence ID" value="KAK8076752.1"/>
    <property type="molecule type" value="Genomic_DNA"/>
</dbReference>
<accession>A0ABR1VZW0</accession>
<evidence type="ECO:0000313" key="3">
    <source>
        <dbReference type="Proteomes" id="UP001480595"/>
    </source>
</evidence>
<dbReference type="RefSeq" id="XP_066719711.1">
    <property type="nucleotide sequence ID" value="XM_066855433.1"/>
</dbReference>
<reference evidence="2 3" key="1">
    <citation type="submission" date="2023-01" db="EMBL/GenBank/DDBJ databases">
        <title>Analysis of 21 Apiospora genomes using comparative genomics revels a genus with tremendous synthesis potential of carbohydrate active enzymes and secondary metabolites.</title>
        <authorList>
            <person name="Sorensen T."/>
        </authorList>
    </citation>
    <scope>NUCLEOTIDE SEQUENCE [LARGE SCALE GENOMIC DNA]</scope>
    <source>
        <strain evidence="2 3">CBS 135458</strain>
    </source>
</reference>
<protein>
    <submittedName>
        <fullName evidence="2">Uncharacterized protein</fullName>
    </submittedName>
</protein>
<dbReference type="Proteomes" id="UP001480595">
    <property type="component" value="Unassembled WGS sequence"/>
</dbReference>
<name>A0ABR1VZW0_9PEZI</name>
<gene>
    <name evidence="2" type="ORF">PG994_004024</name>
</gene>
<organism evidence="2 3">
    <name type="scientific">Apiospora phragmitis</name>
    <dbReference type="NCBI Taxonomy" id="2905665"/>
    <lineage>
        <taxon>Eukaryota</taxon>
        <taxon>Fungi</taxon>
        <taxon>Dikarya</taxon>
        <taxon>Ascomycota</taxon>
        <taxon>Pezizomycotina</taxon>
        <taxon>Sordariomycetes</taxon>
        <taxon>Xylariomycetidae</taxon>
        <taxon>Amphisphaeriales</taxon>
        <taxon>Apiosporaceae</taxon>
        <taxon>Apiospora</taxon>
    </lineage>
</organism>
<dbReference type="GeneID" id="92088496"/>
<keyword evidence="3" id="KW-1185">Reference proteome</keyword>
<sequence length="105" mass="11228">MEAIKKASAAATSGVQRWFTKPRRASITQEEESVFIRSPPRVDTKTAESWIPSWPGLRNGGTSSGRDHATNGNLPEHDEEAAVGGTAELRHEAPLRGQPGLGNPG</sequence>
<evidence type="ECO:0000256" key="1">
    <source>
        <dbReference type="SAM" id="MobiDB-lite"/>
    </source>
</evidence>
<comment type="caution">
    <text evidence="2">The sequence shown here is derived from an EMBL/GenBank/DDBJ whole genome shotgun (WGS) entry which is preliminary data.</text>
</comment>